<dbReference type="Proteomes" id="UP001172055">
    <property type="component" value="Unassembled WGS sequence"/>
</dbReference>
<gene>
    <name evidence="2" type="ORF">QWY14_08385</name>
</gene>
<organism evidence="2 3">
    <name type="scientific">Planococcus shixiaomingii</name>
    <dbReference type="NCBI Taxonomy" id="3058393"/>
    <lineage>
        <taxon>Bacteria</taxon>
        <taxon>Bacillati</taxon>
        <taxon>Bacillota</taxon>
        <taxon>Bacilli</taxon>
        <taxon>Bacillales</taxon>
        <taxon>Caryophanaceae</taxon>
        <taxon>Planococcus</taxon>
    </lineage>
</organism>
<comment type="caution">
    <text evidence="2">The sequence shown here is derived from an EMBL/GenBank/DDBJ whole genome shotgun (WGS) entry which is preliminary data.</text>
</comment>
<keyword evidence="3" id="KW-1185">Reference proteome</keyword>
<evidence type="ECO:0000313" key="2">
    <source>
        <dbReference type="EMBL" id="MDN7241810.1"/>
    </source>
</evidence>
<dbReference type="RefSeq" id="WP_300985842.1">
    <property type="nucleotide sequence ID" value="NZ_CP129236.1"/>
</dbReference>
<accession>A0ABT8N1Q5</accession>
<evidence type="ECO:0000313" key="3">
    <source>
        <dbReference type="Proteomes" id="UP001172055"/>
    </source>
</evidence>
<name>A0ABT8N1Q5_9BACL</name>
<keyword evidence="1" id="KW-1133">Transmembrane helix</keyword>
<keyword evidence="1" id="KW-0472">Membrane</keyword>
<protein>
    <submittedName>
        <fullName evidence="2">Uncharacterized protein</fullName>
    </submittedName>
</protein>
<proteinExistence type="predicted"/>
<keyword evidence="1" id="KW-0812">Transmembrane</keyword>
<evidence type="ECO:0000256" key="1">
    <source>
        <dbReference type="SAM" id="Phobius"/>
    </source>
</evidence>
<feature type="transmembrane region" description="Helical" evidence="1">
    <location>
        <begin position="27"/>
        <end position="45"/>
    </location>
</feature>
<sequence>MPKVFHNIIIAICLISIFFLYNKALASIPLIILSLYLFYFAWLQLGTRKKKTR</sequence>
<dbReference type="EMBL" id="JAUJWV010000001">
    <property type="protein sequence ID" value="MDN7241810.1"/>
    <property type="molecule type" value="Genomic_DNA"/>
</dbReference>
<feature type="transmembrane region" description="Helical" evidence="1">
    <location>
        <begin position="5"/>
        <end position="21"/>
    </location>
</feature>
<reference evidence="2 3" key="1">
    <citation type="submission" date="2023-06" db="EMBL/GenBank/DDBJ databases">
        <title>Novel species in genus Planococcus.</title>
        <authorList>
            <person name="Ning S."/>
        </authorList>
    </citation>
    <scope>NUCLEOTIDE SEQUENCE [LARGE SCALE GENOMIC DNA]</scope>
    <source>
        <strain evidence="2 3">N028</strain>
    </source>
</reference>